<protein>
    <recommendedName>
        <fullName evidence="10">peptidoglycan glycosyltransferase</fullName>
        <ecNumber evidence="10">2.4.99.28</ecNumber>
    </recommendedName>
</protein>
<feature type="domain" description="Penicillin-binding C-terminal" evidence="14">
    <location>
        <begin position="641"/>
        <end position="716"/>
    </location>
</feature>
<evidence type="ECO:0000259" key="12">
    <source>
        <dbReference type="Pfam" id="PF00905"/>
    </source>
</evidence>
<feature type="domain" description="Glycosyl transferase family 51" evidence="13">
    <location>
        <begin position="73"/>
        <end position="237"/>
    </location>
</feature>
<keyword evidence="5" id="KW-0645">Protease</keyword>
<comment type="pathway">
    <text evidence="1">Cell wall biogenesis; peptidoglycan biosynthesis.</text>
</comment>
<gene>
    <name evidence="15" type="primary">pbpC</name>
    <name evidence="15" type="ORF">ACFQ1T_13590</name>
</gene>
<dbReference type="SUPFAM" id="SSF56601">
    <property type="entry name" value="beta-lactamase/transpeptidase-like"/>
    <property type="match status" value="1"/>
</dbReference>
<keyword evidence="16" id="KW-1185">Reference proteome</keyword>
<keyword evidence="7" id="KW-0808">Transferase</keyword>
<evidence type="ECO:0000256" key="6">
    <source>
        <dbReference type="ARBA" id="ARBA00022676"/>
    </source>
</evidence>
<dbReference type="SUPFAM" id="SSF53955">
    <property type="entry name" value="Lysozyme-like"/>
    <property type="match status" value="1"/>
</dbReference>
<dbReference type="InterPro" id="IPR023346">
    <property type="entry name" value="Lysozyme-like_dom_sf"/>
</dbReference>
<dbReference type="InterPro" id="IPR001460">
    <property type="entry name" value="PCN-bd_Tpept"/>
</dbReference>
<dbReference type="Pfam" id="PF00905">
    <property type="entry name" value="Transpeptidase"/>
    <property type="match status" value="1"/>
</dbReference>
<dbReference type="NCBIfam" id="TIGR02073">
    <property type="entry name" value="PBP_1c"/>
    <property type="match status" value="1"/>
</dbReference>
<dbReference type="InterPro" id="IPR050396">
    <property type="entry name" value="Glycosyltr_51/Transpeptidase"/>
</dbReference>
<evidence type="ECO:0000256" key="9">
    <source>
        <dbReference type="ARBA" id="ARBA00023268"/>
    </source>
</evidence>
<name>A0ABW3GJN5_9PROT</name>
<evidence type="ECO:0000259" key="14">
    <source>
        <dbReference type="Pfam" id="PF06832"/>
    </source>
</evidence>
<dbReference type="InterPro" id="IPR036950">
    <property type="entry name" value="PBP_transglycosylase"/>
</dbReference>
<keyword evidence="8" id="KW-0378">Hydrolase</keyword>
<evidence type="ECO:0000256" key="2">
    <source>
        <dbReference type="ARBA" id="ARBA00007090"/>
    </source>
</evidence>
<dbReference type="InterPro" id="IPR009647">
    <property type="entry name" value="PBP_C"/>
</dbReference>
<dbReference type="Gene3D" id="3.40.710.10">
    <property type="entry name" value="DD-peptidase/beta-lactamase superfamily"/>
    <property type="match status" value="1"/>
</dbReference>
<evidence type="ECO:0000313" key="15">
    <source>
        <dbReference type="EMBL" id="MFD0930816.1"/>
    </source>
</evidence>
<feature type="domain" description="Penicillin-binding protein transpeptidase" evidence="12">
    <location>
        <begin position="318"/>
        <end position="586"/>
    </location>
</feature>
<evidence type="ECO:0000256" key="10">
    <source>
        <dbReference type="ARBA" id="ARBA00044770"/>
    </source>
</evidence>
<sequence>MRRFLLPLWFSLRSRPWLCVVLALLAGICLLILWVATVKVPDFGQFKQHSQSSEAWLLDRHGAPLQRLRLNHDYRRLDWVLLAQISPRLQQAMLVAEDKRFYQHAGVDPWALLSAIWDNLHRPHRRGGSTLTMQLAKLWLQDTQPGFSNTSPWRFKLAQIRLALAIDHDWQKNQILEAYLNRVTFRGELVGIDAAARGLLAKGPAALDRLDAALLAALVRAPAASASRLAGRACDVLAHTHTQDARKDCERLWIRAALLPKRPFPMAGQDDAPHVARRLLTQAGQRDRSSLDASVQRFARQTLQTHLAQLASQHVTDGAVLVLDNTSGEVLAYVGSSGDLSGAAAVDGVAALRQPGSTLKPFLYALAIDQGWLQADSVLDDSPLALTTPSGLYIPQDYDRHFHGAVSVRTALASSLNVPAVRALTLVGVDRFLHALQQLGLQDLKQDADFYGFGLALGGAETSLLQLTNAYRALANGGQWQPVSFHTGTKPLLPSRQILTPQTSFIIGDILSDPVARSMTFGLSSPLSTRGWAAVKTGTSKGMRDNWAIGYSQRYTVGVWVGNFSGEPMWDVSGVTGAAPVWRDIMEYLHRDSASTPPVPPAGVVAQTVHYVPAIEAPRQEWVVANAALPAAATIHLAPVRPQLIAPPAGAVIAPDPDIPDRKQALLVQAALSGQGCLYLDQQLINQCRLSALTVPLPAPGPHELSLRDKHGQVLDQHRFEVRAIALKAPA</sequence>
<evidence type="ECO:0000256" key="1">
    <source>
        <dbReference type="ARBA" id="ARBA00004752"/>
    </source>
</evidence>
<evidence type="ECO:0000256" key="4">
    <source>
        <dbReference type="ARBA" id="ARBA00022645"/>
    </source>
</evidence>
<dbReference type="EC" id="2.4.99.28" evidence="10"/>
<dbReference type="RefSeq" id="WP_379077721.1">
    <property type="nucleotide sequence ID" value="NZ_JBHTJW010000004.1"/>
</dbReference>
<dbReference type="Proteomes" id="UP001597106">
    <property type="component" value="Unassembled WGS sequence"/>
</dbReference>
<keyword evidence="6" id="KW-0328">Glycosyltransferase</keyword>
<organism evidence="15 16">
    <name type="scientific">Methylophilus glucosoxydans</name>
    <dbReference type="NCBI Taxonomy" id="752553"/>
    <lineage>
        <taxon>Bacteria</taxon>
        <taxon>Pseudomonadati</taxon>
        <taxon>Pseudomonadota</taxon>
        <taxon>Betaproteobacteria</taxon>
        <taxon>Nitrosomonadales</taxon>
        <taxon>Methylophilaceae</taxon>
        <taxon>Methylophilus</taxon>
    </lineage>
</organism>
<dbReference type="InterPro" id="IPR001264">
    <property type="entry name" value="Glyco_trans_51"/>
</dbReference>
<dbReference type="PANTHER" id="PTHR32282">
    <property type="entry name" value="BINDING PROTEIN TRANSPEPTIDASE, PUTATIVE-RELATED"/>
    <property type="match status" value="1"/>
</dbReference>
<evidence type="ECO:0000256" key="11">
    <source>
        <dbReference type="ARBA" id="ARBA00049902"/>
    </source>
</evidence>
<keyword evidence="4" id="KW-0121">Carboxypeptidase</keyword>
<reference evidence="16" key="1">
    <citation type="journal article" date="2019" name="Int. J. Syst. Evol. Microbiol.">
        <title>The Global Catalogue of Microorganisms (GCM) 10K type strain sequencing project: providing services to taxonomists for standard genome sequencing and annotation.</title>
        <authorList>
            <consortium name="The Broad Institute Genomics Platform"/>
            <consortium name="The Broad Institute Genome Sequencing Center for Infectious Disease"/>
            <person name="Wu L."/>
            <person name="Ma J."/>
        </authorList>
    </citation>
    <scope>NUCLEOTIDE SEQUENCE [LARGE SCALE GENOMIC DNA]</scope>
    <source>
        <strain evidence="16">CCUG 59685</strain>
    </source>
</reference>
<keyword evidence="9" id="KW-0511">Multifunctional enzyme</keyword>
<accession>A0ABW3GJN5</accession>
<dbReference type="Gene3D" id="1.10.3810.10">
    <property type="entry name" value="Biosynthetic peptidoglycan transglycosylase-like"/>
    <property type="match status" value="1"/>
</dbReference>
<evidence type="ECO:0000256" key="5">
    <source>
        <dbReference type="ARBA" id="ARBA00022670"/>
    </source>
</evidence>
<evidence type="ECO:0000256" key="7">
    <source>
        <dbReference type="ARBA" id="ARBA00022679"/>
    </source>
</evidence>
<dbReference type="EMBL" id="JBHTJW010000004">
    <property type="protein sequence ID" value="MFD0930816.1"/>
    <property type="molecule type" value="Genomic_DNA"/>
</dbReference>
<proteinExistence type="inferred from homology"/>
<dbReference type="Pfam" id="PF00912">
    <property type="entry name" value="Transgly"/>
    <property type="match status" value="1"/>
</dbReference>
<comment type="similarity">
    <text evidence="2">In the C-terminal section; belongs to the transpeptidase family.</text>
</comment>
<evidence type="ECO:0000256" key="3">
    <source>
        <dbReference type="ARBA" id="ARBA00007739"/>
    </source>
</evidence>
<evidence type="ECO:0000259" key="13">
    <source>
        <dbReference type="Pfam" id="PF00912"/>
    </source>
</evidence>
<comment type="similarity">
    <text evidence="3">In the N-terminal section; belongs to the glycosyltransferase 51 family.</text>
</comment>
<evidence type="ECO:0000256" key="8">
    <source>
        <dbReference type="ARBA" id="ARBA00022801"/>
    </source>
</evidence>
<dbReference type="InterPro" id="IPR012338">
    <property type="entry name" value="Beta-lactam/transpept-like"/>
</dbReference>
<comment type="caution">
    <text evidence="15">The sequence shown here is derived from an EMBL/GenBank/DDBJ whole genome shotgun (WGS) entry which is preliminary data.</text>
</comment>
<comment type="catalytic activity">
    <reaction evidence="11">
        <text>[GlcNAc-(1-&gt;4)-Mur2Ac(oyl-L-Ala-gamma-D-Glu-L-Lys-D-Ala-D-Ala)](n)-di-trans,octa-cis-undecaprenyl diphosphate + beta-D-GlcNAc-(1-&gt;4)-Mur2Ac(oyl-L-Ala-gamma-D-Glu-L-Lys-D-Ala-D-Ala)-di-trans,octa-cis-undecaprenyl diphosphate = [GlcNAc-(1-&gt;4)-Mur2Ac(oyl-L-Ala-gamma-D-Glu-L-Lys-D-Ala-D-Ala)](n+1)-di-trans,octa-cis-undecaprenyl diphosphate + di-trans,octa-cis-undecaprenyl diphosphate + H(+)</text>
        <dbReference type="Rhea" id="RHEA:23708"/>
        <dbReference type="Rhea" id="RHEA-COMP:9602"/>
        <dbReference type="Rhea" id="RHEA-COMP:9603"/>
        <dbReference type="ChEBI" id="CHEBI:15378"/>
        <dbReference type="ChEBI" id="CHEBI:58405"/>
        <dbReference type="ChEBI" id="CHEBI:60033"/>
        <dbReference type="ChEBI" id="CHEBI:78435"/>
        <dbReference type="EC" id="2.4.99.28"/>
    </reaction>
</comment>
<dbReference type="PANTHER" id="PTHR32282:SF15">
    <property type="entry name" value="PENICILLIN-BINDING PROTEIN 1C"/>
    <property type="match status" value="1"/>
</dbReference>
<dbReference type="InterPro" id="IPR011815">
    <property type="entry name" value="PBP_1c"/>
</dbReference>
<evidence type="ECO:0000313" key="16">
    <source>
        <dbReference type="Proteomes" id="UP001597106"/>
    </source>
</evidence>
<dbReference type="Pfam" id="PF06832">
    <property type="entry name" value="BiPBP_C"/>
    <property type="match status" value="1"/>
</dbReference>